<keyword evidence="1" id="KW-0812">Transmembrane</keyword>
<comment type="caution">
    <text evidence="2">The sequence shown here is derived from an EMBL/GenBank/DDBJ whole genome shotgun (WGS) entry which is preliminary data.</text>
</comment>
<proteinExistence type="predicted"/>
<protein>
    <submittedName>
        <fullName evidence="2">Uncharacterized protein</fullName>
    </submittedName>
</protein>
<evidence type="ECO:0000313" key="2">
    <source>
        <dbReference type="EMBL" id="OMF16668.1"/>
    </source>
</evidence>
<name>A0A1R1C3V1_PAEAM</name>
<reference evidence="2 3" key="1">
    <citation type="submission" date="2016-11" db="EMBL/GenBank/DDBJ databases">
        <title>Paenibacillus species isolates.</title>
        <authorList>
            <person name="Beno S.M."/>
        </authorList>
    </citation>
    <scope>NUCLEOTIDE SEQUENCE [LARGE SCALE GENOMIC DNA]</scope>
    <source>
        <strain evidence="2 3">FSL H8-0246</strain>
    </source>
</reference>
<dbReference type="AlphaFoldDB" id="A0A1R1C3V1"/>
<organism evidence="2 3">
    <name type="scientific">Paenibacillus amylolyticus</name>
    <dbReference type="NCBI Taxonomy" id="1451"/>
    <lineage>
        <taxon>Bacteria</taxon>
        <taxon>Bacillati</taxon>
        <taxon>Bacillota</taxon>
        <taxon>Bacilli</taxon>
        <taxon>Bacillales</taxon>
        <taxon>Paenibacillaceae</taxon>
        <taxon>Paenibacillus</taxon>
    </lineage>
</organism>
<dbReference type="EMBL" id="MRTJ01000001">
    <property type="protein sequence ID" value="OMF16668.1"/>
    <property type="molecule type" value="Genomic_DNA"/>
</dbReference>
<sequence>MLLIPTILLLFVLCQLFPYTGILVIVVFPIIVLMNAALIYAMMKKTGKNHARLTKRRYVLTQLLTMCLVIVLFPQSSGTHIVVQATDGFNAIQHLEDISLDDLKLKKDKSGYVIGDSSERYVAALYKFRHEIPMDGSFHIYERDGNPKFDPVITEVGQIPDKLSGFHKVMWWVLDL</sequence>
<evidence type="ECO:0000256" key="1">
    <source>
        <dbReference type="SAM" id="Phobius"/>
    </source>
</evidence>
<accession>A0A1R1C3V1</accession>
<keyword evidence="1" id="KW-1133">Transmembrane helix</keyword>
<evidence type="ECO:0000313" key="3">
    <source>
        <dbReference type="Proteomes" id="UP000187134"/>
    </source>
</evidence>
<gene>
    <name evidence="2" type="ORF">BK131_01330</name>
</gene>
<keyword evidence="1" id="KW-0472">Membrane</keyword>
<feature type="transmembrane region" description="Helical" evidence="1">
    <location>
        <begin position="24"/>
        <end position="43"/>
    </location>
</feature>
<dbReference type="Proteomes" id="UP000187134">
    <property type="component" value="Unassembled WGS sequence"/>
</dbReference>